<dbReference type="RefSeq" id="WP_012868103.1">
    <property type="nucleotide sequence ID" value="NC_013521.1"/>
</dbReference>
<dbReference type="InterPro" id="IPR021391">
    <property type="entry name" value="DUF3027"/>
</dbReference>
<evidence type="ECO:0008006" key="4">
    <source>
        <dbReference type="Google" id="ProtNLM"/>
    </source>
</evidence>
<dbReference type="Pfam" id="PF11228">
    <property type="entry name" value="DUF3027"/>
    <property type="match status" value="1"/>
</dbReference>
<name>D1BD31_SANKS</name>
<dbReference type="Proteomes" id="UP000000322">
    <property type="component" value="Chromosome"/>
</dbReference>
<feature type="region of interest" description="Disordered" evidence="1">
    <location>
        <begin position="125"/>
        <end position="145"/>
    </location>
</feature>
<feature type="compositionally biased region" description="Acidic residues" evidence="1">
    <location>
        <begin position="282"/>
        <end position="316"/>
    </location>
</feature>
<dbReference type="STRING" id="446469.Sked_31380"/>
<accession>D1BD31</accession>
<dbReference type="KEGG" id="ske:Sked_31380"/>
<evidence type="ECO:0000256" key="1">
    <source>
        <dbReference type="SAM" id="MobiDB-lite"/>
    </source>
</evidence>
<proteinExistence type="predicted"/>
<keyword evidence="3" id="KW-1185">Reference proteome</keyword>
<reference evidence="2 3" key="1">
    <citation type="journal article" date="2009" name="Stand. Genomic Sci.">
        <title>Complete genome sequence of Sanguibacter keddieii type strain (ST-74).</title>
        <authorList>
            <person name="Ivanova N."/>
            <person name="Sikorski J."/>
            <person name="Sims D."/>
            <person name="Brettin T."/>
            <person name="Detter J.C."/>
            <person name="Han C."/>
            <person name="Lapidus A."/>
            <person name="Copeland A."/>
            <person name="Glavina Del Rio T."/>
            <person name="Nolan M."/>
            <person name="Chen F."/>
            <person name="Lucas S."/>
            <person name="Tice H."/>
            <person name="Cheng J.F."/>
            <person name="Bruce D."/>
            <person name="Goodwin L."/>
            <person name="Pitluck S."/>
            <person name="Pati A."/>
            <person name="Mavromatis K."/>
            <person name="Chen A."/>
            <person name="Palaniappan K."/>
            <person name="D'haeseleer P."/>
            <person name="Chain P."/>
            <person name="Bristow J."/>
            <person name="Eisen J.A."/>
            <person name="Markowitz V."/>
            <person name="Hugenholtz P."/>
            <person name="Goker M."/>
            <person name="Pukall R."/>
            <person name="Klenk H.P."/>
            <person name="Kyrpides N.C."/>
        </authorList>
    </citation>
    <scope>NUCLEOTIDE SEQUENCE [LARGE SCALE GENOMIC DNA]</scope>
    <source>
        <strain evidence="3">ATCC 51767 / DSM 10542 / NCFB 3025 / ST-74</strain>
    </source>
</reference>
<dbReference type="eggNOG" id="ENOG502ZBU7">
    <property type="taxonomic scope" value="Bacteria"/>
</dbReference>
<dbReference type="HOGENOM" id="CLU_035969_1_0_11"/>
<dbReference type="OrthoDB" id="3210158at2"/>
<gene>
    <name evidence="2" type="ordered locus">Sked_31380</name>
</gene>
<protein>
    <recommendedName>
        <fullName evidence="4">DUF3027 domain-containing protein</fullName>
    </recommendedName>
</protein>
<feature type="region of interest" description="Disordered" evidence="1">
    <location>
        <begin position="265"/>
        <end position="338"/>
    </location>
</feature>
<evidence type="ECO:0000313" key="2">
    <source>
        <dbReference type="EMBL" id="ACZ23035.1"/>
    </source>
</evidence>
<sequence>MPAATLPTPAKRTRTAKPKADAVLVDAVDVALAAAREAAEHPGDVGDHLAATMDADRLASHTFACTMRGYRGWHWTVTVARAPRSKTVTVCEVELLPGAEAILAPEWLPWSERLRPGDIGPGDVLPFRADDPRLEPGYTPTGDEEEDRVAIEELALARTRVLSVDGKDEAAQRWYAGSRGPTTPGAVQAASDCGSCGFLVMLQGSLGQVFGVCANEWSEDDGRVVSLDHGCGAHSETDVEPHPTDWPADAPVIDEMSVEIVDRGAQTPDAAAGAEGTSTEDTSTEDTSAEDGSVEDASTEDASTDVSEPVEAEAPAEDVPPAQASSDGSASEESVAGA</sequence>
<organism evidence="2 3">
    <name type="scientific">Sanguibacter keddieii (strain ATCC 51767 / DSM 10542 / NCFB 3025 / ST-74)</name>
    <dbReference type="NCBI Taxonomy" id="446469"/>
    <lineage>
        <taxon>Bacteria</taxon>
        <taxon>Bacillati</taxon>
        <taxon>Actinomycetota</taxon>
        <taxon>Actinomycetes</taxon>
        <taxon>Micrococcales</taxon>
        <taxon>Sanguibacteraceae</taxon>
        <taxon>Sanguibacter</taxon>
    </lineage>
</organism>
<dbReference type="EMBL" id="CP001819">
    <property type="protein sequence ID" value="ACZ23035.1"/>
    <property type="molecule type" value="Genomic_DNA"/>
</dbReference>
<evidence type="ECO:0000313" key="3">
    <source>
        <dbReference type="Proteomes" id="UP000000322"/>
    </source>
</evidence>
<dbReference type="AlphaFoldDB" id="D1BD31"/>
<feature type="compositionally biased region" description="Polar residues" evidence="1">
    <location>
        <begin position="323"/>
        <end position="332"/>
    </location>
</feature>